<comment type="caution">
    <text evidence="8">The sequence shown here is derived from an EMBL/GenBank/DDBJ whole genome shotgun (WGS) entry which is preliminary data.</text>
</comment>
<keyword evidence="3 7" id="KW-0812">Transmembrane</keyword>
<dbReference type="CDD" id="cd17313">
    <property type="entry name" value="MFS_SLC45_SUC"/>
    <property type="match status" value="1"/>
</dbReference>
<keyword evidence="2" id="KW-0813">Transport</keyword>
<dbReference type="Gene3D" id="1.20.1250.20">
    <property type="entry name" value="MFS general substrate transporter like domains"/>
    <property type="match status" value="2"/>
</dbReference>
<feature type="compositionally biased region" description="Low complexity" evidence="6">
    <location>
        <begin position="233"/>
        <end position="242"/>
    </location>
</feature>
<feature type="transmembrane region" description="Helical" evidence="7">
    <location>
        <begin position="441"/>
        <end position="461"/>
    </location>
</feature>
<feature type="transmembrane region" description="Helical" evidence="7">
    <location>
        <begin position="864"/>
        <end position="883"/>
    </location>
</feature>
<feature type="region of interest" description="Disordered" evidence="6">
    <location>
        <begin position="157"/>
        <end position="192"/>
    </location>
</feature>
<comment type="subcellular location">
    <subcellularLocation>
        <location evidence="1">Membrane</location>
        <topology evidence="1">Multi-pass membrane protein</topology>
    </subcellularLocation>
</comment>
<feature type="transmembrane region" description="Helical" evidence="7">
    <location>
        <begin position="372"/>
        <end position="397"/>
    </location>
</feature>
<feature type="transmembrane region" description="Helical" evidence="7">
    <location>
        <begin position="409"/>
        <end position="429"/>
    </location>
</feature>
<dbReference type="EMBL" id="VFQX01000002">
    <property type="protein sequence ID" value="KAF0984925.1"/>
    <property type="molecule type" value="Genomic_DNA"/>
</dbReference>
<dbReference type="InterPro" id="IPR036259">
    <property type="entry name" value="MFS_trans_sf"/>
</dbReference>
<dbReference type="Proteomes" id="UP000444721">
    <property type="component" value="Unassembled WGS sequence"/>
</dbReference>
<evidence type="ECO:0000256" key="1">
    <source>
        <dbReference type="ARBA" id="ARBA00004141"/>
    </source>
</evidence>
<keyword evidence="5 7" id="KW-0472">Membrane</keyword>
<evidence type="ECO:0008006" key="10">
    <source>
        <dbReference type="Google" id="ProtNLM"/>
    </source>
</evidence>
<evidence type="ECO:0000256" key="7">
    <source>
        <dbReference type="SAM" id="Phobius"/>
    </source>
</evidence>
<dbReference type="GO" id="GO:0008506">
    <property type="term" value="F:sucrose:proton symporter activity"/>
    <property type="evidence" value="ECO:0007669"/>
    <property type="project" value="TreeGrafter"/>
</dbReference>
<evidence type="ECO:0000256" key="4">
    <source>
        <dbReference type="ARBA" id="ARBA00022989"/>
    </source>
</evidence>
<keyword evidence="9" id="KW-1185">Reference proteome</keyword>
<feature type="compositionally biased region" description="Polar residues" evidence="6">
    <location>
        <begin position="50"/>
        <end position="63"/>
    </location>
</feature>
<evidence type="ECO:0000256" key="2">
    <source>
        <dbReference type="ARBA" id="ARBA00022448"/>
    </source>
</evidence>
<dbReference type="Pfam" id="PF07690">
    <property type="entry name" value="MFS_1"/>
    <property type="match status" value="1"/>
</dbReference>
<organism evidence="8 9">
    <name type="scientific">Naegleria fowleri</name>
    <name type="common">Brain eating amoeba</name>
    <dbReference type="NCBI Taxonomy" id="5763"/>
    <lineage>
        <taxon>Eukaryota</taxon>
        <taxon>Discoba</taxon>
        <taxon>Heterolobosea</taxon>
        <taxon>Tetramitia</taxon>
        <taxon>Eutetramitia</taxon>
        <taxon>Vahlkampfiidae</taxon>
        <taxon>Naegleria</taxon>
    </lineage>
</organism>
<dbReference type="GeneID" id="68108042"/>
<evidence type="ECO:0000256" key="5">
    <source>
        <dbReference type="ARBA" id="ARBA00023136"/>
    </source>
</evidence>
<dbReference type="RefSeq" id="XP_044569638.1">
    <property type="nucleotide sequence ID" value="XM_044712072.1"/>
</dbReference>
<sequence length="997" mass="111644">MNLHNQKDHIKEDKSTNLIPHSLFSPKQQEFKLKEGPRSSPITHTLEIPANSSTSSIAIVQTKSPPPPPDLDFQSPSNSEEILPFMNHNSPNPNNNNTTIHYNNQRESSFEKYFFQPPPPALQEEEKNAPHLALPPKAIPSEQESLVLPIDRGDRKNKFSQQEPFSRIEPQTLSCSGSNHSTNNKTRIPSLHLENSTNPEEEIISKYNHQHQHQHQQQQPLLSFHKKVPSDDTFLASSSSSLDSKHIKQHHLSLHSREPFFQEYSNPTSRRTHSKLGKTKFDSYFDFRGLSSRSASKRQQQQPQKEHNFQANQIHTLSSETQNLLVEISSEKELSIAQQEEEPQNIVYQESTSQNLENMTNTPPKKASKLRVFWATACFSGLQFGWALQIALLTPFILELGLSKTLITLVWLCGPVTGLIVQPIVGVLSDKCKSPLGKRRPFLIVGTIMVALSLLLIPNSLDLGHWMGDTATDHTIAIVLAIIGFWILDVSNNTLQGPTRALVADMASHKNQAFGNATLTFWSGLGNILGYLAGFVKWSSYITVFKTEACSEGCQNLKICFLISIGFLLLTFMVTLFAAREESTWKKKASSHDHTTTATKLGEAQTNMMDGETDHLLMKQDKSINSIVEDDDDEEQETTRVTTPLQVGSSIDDGDPYTNSIRKSQSEPIQLGDSSLTDSRELFSHHAHEDDEYYYQHSSRHTHDVVNEEKMNEHSQQQPINAEEENSQTILVDATPILEHNLIKEKQEHTIFPPDTRNVSLSGMKSARQLAQYLRAALHLPKAMWRVCLVNFFSWFGWFCFLVYITTWVGENVFHGSSDENSPAYRLYVKGVQYGSFGLAGFAGSSILFSLMLPSMTHKLGFKWTFFVGQIALALCLGSTLFVTNKILALLVITTFGFPWAVNGTIPFAIVATIAKKHEKGTYMGLLNIFIVVPQLVMSSVGPLISFISHGNVAWTLMVGAMSVLISSILIYFLIIPKKIERRRKRGLGFGGGGGGH</sequence>
<feature type="compositionally biased region" description="Basic and acidic residues" evidence="6">
    <location>
        <begin position="1"/>
        <end position="15"/>
    </location>
</feature>
<feature type="compositionally biased region" description="Polar residues" evidence="6">
    <location>
        <begin position="159"/>
        <end position="192"/>
    </location>
</feature>
<feature type="transmembrane region" description="Helical" evidence="7">
    <location>
        <begin position="832"/>
        <end position="852"/>
    </location>
</feature>
<dbReference type="OrthoDB" id="28755at2759"/>
<dbReference type="VEuPathDB" id="AmoebaDB:NfTy_032150"/>
<feature type="transmembrane region" description="Helical" evidence="7">
    <location>
        <begin position="783"/>
        <end position="805"/>
    </location>
</feature>
<dbReference type="AlphaFoldDB" id="A0A6A5CHZ1"/>
<feature type="region of interest" description="Disordered" evidence="6">
    <location>
        <begin position="1"/>
        <end position="101"/>
    </location>
</feature>
<feature type="compositionally biased region" description="Polar residues" evidence="6">
    <location>
        <begin position="657"/>
        <end position="673"/>
    </location>
</feature>
<feature type="region of interest" description="Disordered" evidence="6">
    <location>
        <begin position="233"/>
        <end position="277"/>
    </location>
</feature>
<feature type="transmembrane region" description="Helical" evidence="7">
    <location>
        <begin position="513"/>
        <end position="536"/>
    </location>
</feature>
<keyword evidence="4 7" id="KW-1133">Transmembrane helix</keyword>
<proteinExistence type="predicted"/>
<reference evidence="8 9" key="1">
    <citation type="journal article" date="2019" name="Sci. Rep.">
        <title>Nanopore sequencing improves the draft genome of the human pathogenic amoeba Naegleria fowleri.</title>
        <authorList>
            <person name="Liechti N."/>
            <person name="Schurch N."/>
            <person name="Bruggmann R."/>
            <person name="Wittwer M."/>
        </authorList>
    </citation>
    <scope>NUCLEOTIDE SEQUENCE [LARGE SCALE GENOMIC DNA]</scope>
    <source>
        <strain evidence="8 9">ATCC 30894</strain>
    </source>
</reference>
<gene>
    <name evidence="8" type="ORF">FDP41_000824</name>
</gene>
<feature type="transmembrane region" description="Helical" evidence="7">
    <location>
        <begin position="473"/>
        <end position="492"/>
    </location>
</feature>
<evidence type="ECO:0000313" key="8">
    <source>
        <dbReference type="EMBL" id="KAF0984925.1"/>
    </source>
</evidence>
<dbReference type="PANTHER" id="PTHR19432">
    <property type="entry name" value="SUGAR TRANSPORTER"/>
    <property type="match status" value="1"/>
</dbReference>
<feature type="transmembrane region" description="Helical" evidence="7">
    <location>
        <begin position="889"/>
        <end position="914"/>
    </location>
</feature>
<feature type="compositionally biased region" description="Low complexity" evidence="6">
    <location>
        <begin position="87"/>
        <end position="101"/>
    </location>
</feature>
<dbReference type="SUPFAM" id="SSF103473">
    <property type="entry name" value="MFS general substrate transporter"/>
    <property type="match status" value="1"/>
</dbReference>
<dbReference type="VEuPathDB" id="AmoebaDB:FDP41_000824"/>
<evidence type="ECO:0000256" key="6">
    <source>
        <dbReference type="SAM" id="MobiDB-lite"/>
    </source>
</evidence>
<dbReference type="VEuPathDB" id="AmoebaDB:NF0102950"/>
<feature type="transmembrane region" description="Helical" evidence="7">
    <location>
        <begin position="556"/>
        <end position="579"/>
    </location>
</feature>
<protein>
    <recommendedName>
        <fullName evidence="10">Major facilitator superfamily (MFS) profile domain-containing protein</fullName>
    </recommendedName>
</protein>
<feature type="transmembrane region" description="Helical" evidence="7">
    <location>
        <begin position="926"/>
        <end position="948"/>
    </location>
</feature>
<dbReference type="GO" id="GO:0016020">
    <property type="term" value="C:membrane"/>
    <property type="evidence" value="ECO:0007669"/>
    <property type="project" value="UniProtKB-SubCell"/>
</dbReference>
<dbReference type="InterPro" id="IPR011701">
    <property type="entry name" value="MFS"/>
</dbReference>
<name>A0A6A5CHZ1_NAEFO</name>
<feature type="transmembrane region" description="Helical" evidence="7">
    <location>
        <begin position="954"/>
        <end position="976"/>
    </location>
</feature>
<feature type="region of interest" description="Disordered" evidence="6">
    <location>
        <begin position="627"/>
        <end position="673"/>
    </location>
</feature>
<evidence type="ECO:0000256" key="3">
    <source>
        <dbReference type="ARBA" id="ARBA00022692"/>
    </source>
</evidence>
<evidence type="ECO:0000313" key="9">
    <source>
        <dbReference type="Proteomes" id="UP000444721"/>
    </source>
</evidence>
<dbReference type="PANTHER" id="PTHR19432:SF35">
    <property type="entry name" value="SOLUTE CARRIER FAMILY 45 MEMBER 3 ISOFORM X1"/>
    <property type="match status" value="1"/>
</dbReference>
<accession>A0A6A5CHZ1</accession>